<dbReference type="InParanoid" id="V5FLD9"/>
<keyword evidence="2" id="KW-0812">Transmembrane</keyword>
<keyword evidence="2" id="KW-0472">Membrane</keyword>
<keyword evidence="2" id="KW-1133">Transmembrane helix</keyword>
<feature type="transmembrane region" description="Helical" evidence="2">
    <location>
        <begin position="50"/>
        <end position="69"/>
    </location>
</feature>
<dbReference type="HOGENOM" id="CLU_1320720_0_0_1"/>
<feature type="transmembrane region" description="Helical" evidence="2">
    <location>
        <begin position="147"/>
        <end position="171"/>
    </location>
</feature>
<organism evidence="3 4">
    <name type="scientific">Byssochlamys spectabilis (strain No. 5 / NBRC 109023)</name>
    <name type="common">Paecilomyces variotii</name>
    <dbReference type="NCBI Taxonomy" id="1356009"/>
    <lineage>
        <taxon>Eukaryota</taxon>
        <taxon>Fungi</taxon>
        <taxon>Dikarya</taxon>
        <taxon>Ascomycota</taxon>
        <taxon>Pezizomycotina</taxon>
        <taxon>Eurotiomycetes</taxon>
        <taxon>Eurotiomycetidae</taxon>
        <taxon>Eurotiales</taxon>
        <taxon>Thermoascaceae</taxon>
        <taxon>Paecilomyces</taxon>
    </lineage>
</organism>
<name>V5FLD9_BYSSN</name>
<feature type="region of interest" description="Disordered" evidence="1">
    <location>
        <begin position="186"/>
        <end position="208"/>
    </location>
</feature>
<evidence type="ECO:0000313" key="4">
    <source>
        <dbReference type="Proteomes" id="UP000018001"/>
    </source>
</evidence>
<protein>
    <submittedName>
        <fullName evidence="3">Uncharacterized protein</fullName>
    </submittedName>
</protein>
<accession>V5FLD9</accession>
<evidence type="ECO:0000313" key="3">
    <source>
        <dbReference type="EMBL" id="GAD98769.1"/>
    </source>
</evidence>
<feature type="compositionally biased region" description="Polar residues" evidence="1">
    <location>
        <begin position="188"/>
        <end position="201"/>
    </location>
</feature>
<dbReference type="AlphaFoldDB" id="V5FLD9"/>
<keyword evidence="4" id="KW-1185">Reference proteome</keyword>
<reference evidence="4" key="1">
    <citation type="journal article" date="2014" name="Genome Announc.">
        <title>Draft genome sequence of the formaldehyde-resistant fungus Byssochlamys spectabilis No. 5 (anamorph Paecilomyces variotii No. 5) (NBRC109023).</title>
        <authorList>
            <person name="Oka T."/>
            <person name="Ekino K."/>
            <person name="Fukuda K."/>
            <person name="Nomura Y."/>
        </authorList>
    </citation>
    <scope>NUCLEOTIDE SEQUENCE [LARGE SCALE GENOMIC DNA]</scope>
    <source>
        <strain evidence="4">No. 5 / NBRC 109023</strain>
    </source>
</reference>
<dbReference type="EMBL" id="BAUL01000259">
    <property type="protein sequence ID" value="GAD98769.1"/>
    <property type="molecule type" value="Genomic_DNA"/>
</dbReference>
<comment type="caution">
    <text evidence="3">The sequence shown here is derived from an EMBL/GenBank/DDBJ whole genome shotgun (WGS) entry which is preliminary data.</text>
</comment>
<gene>
    <name evidence="3" type="ORF">PVAR5_7470</name>
</gene>
<sequence length="208" mass="24252">MGSDKRYTVTITANGETETCLYNHNTRSFVGCNLLPRRCDESTVSQRHPFWVFGVFLVVILAWGVTVRNSTKSKDSEKMFTKWLTPYIKTRAHLNKAIFLHVLLFPVLLVEGYWVLGDMWEWFQRYWTWELQDGEWLKQCQRFAMEVYLLLFQLPAVLLAGFYLMVMWIGCLGDFLGDWKFGEAVEESQPSKPSELSGPSTEKTDHTE</sequence>
<dbReference type="Proteomes" id="UP000018001">
    <property type="component" value="Unassembled WGS sequence"/>
</dbReference>
<evidence type="ECO:0000256" key="1">
    <source>
        <dbReference type="SAM" id="MobiDB-lite"/>
    </source>
</evidence>
<proteinExistence type="predicted"/>
<evidence type="ECO:0000256" key="2">
    <source>
        <dbReference type="SAM" id="Phobius"/>
    </source>
</evidence>
<feature type="transmembrane region" description="Helical" evidence="2">
    <location>
        <begin position="97"/>
        <end position="116"/>
    </location>
</feature>